<gene>
    <name evidence="1" type="ORF">F6453_3909</name>
</gene>
<dbReference type="AlphaFoldDB" id="A0A833N8R7"/>
<dbReference type="GO" id="GO:0005524">
    <property type="term" value="F:ATP binding"/>
    <property type="evidence" value="ECO:0007669"/>
    <property type="project" value="UniProtKB-KW"/>
</dbReference>
<name>A0A833N8R7_MARNT</name>
<keyword evidence="1" id="KW-0067">ATP-binding</keyword>
<keyword evidence="1" id="KW-0547">Nucleotide-binding</keyword>
<protein>
    <submittedName>
        <fullName evidence="1">ABC transporter, ATP-binding protein (Cluster 8, B12/iron complex)</fullName>
    </submittedName>
</protein>
<accession>A0A833N8R7</accession>
<sequence>MISQTRNALINALPVDTSYSGSAPPPEHLYVPPTHLKALRPECQLVVGTRGVGKSVWTAALNDRALRRRLGSSIPQLDQAHIRIGFSERPEPNLYPDSETFTQLIHQGYDPFAVWRAVVIRWAVEFLDRNLPCASWKESVEWVASNPEEIAQAMSEVNEQFSAEGVYGIILFDALDRLSSDWLIMDKIVRGLLRVALWLKPYACLSAKIFLREDQLERTVTDFPDASKLTATKAELSWEPHDLHGLLWQYLLNGPGEHGNILREIYTRKLGIEPLHDQDRYLPNDQVKRETPAQRTLFESLAGPWMGRDRRRGVPYVWTVGHLADGQGRTSPRSFIAAIRQAGEDTSERYPEHHYALHFESIKRGVQKASEIRVSELAEDYPWVRAVLDPLRGLTVPVAFEVISQRWTDYFPRGPEDANAGGRLPPQHAEKGWSGVRNDLLTVGVFEERKDGRIDMPDLYRVGFGLGRKGGVKPKNSGRSS</sequence>
<dbReference type="RefSeq" id="WP_227549008.1">
    <property type="nucleotide sequence ID" value="NZ_WBMP01000036.1"/>
</dbReference>
<dbReference type="EMBL" id="WBMP01000036">
    <property type="protein sequence ID" value="KAE8543755.1"/>
    <property type="molecule type" value="Genomic_DNA"/>
</dbReference>
<evidence type="ECO:0000313" key="1">
    <source>
        <dbReference type="EMBL" id="KAE8543755.1"/>
    </source>
</evidence>
<evidence type="ECO:0000313" key="2">
    <source>
        <dbReference type="Proteomes" id="UP000469950"/>
    </source>
</evidence>
<comment type="caution">
    <text evidence="1">The sequence shown here is derived from an EMBL/GenBank/DDBJ whole genome shotgun (WGS) entry which is preliminary data.</text>
</comment>
<proteinExistence type="predicted"/>
<organism evidence="1 2">
    <name type="scientific">Marinobacter nauticus</name>
    <name type="common">Marinobacter hydrocarbonoclasticus</name>
    <name type="synonym">Marinobacter aquaeolei</name>
    <dbReference type="NCBI Taxonomy" id="2743"/>
    <lineage>
        <taxon>Bacteria</taxon>
        <taxon>Pseudomonadati</taxon>
        <taxon>Pseudomonadota</taxon>
        <taxon>Gammaproteobacteria</taxon>
        <taxon>Pseudomonadales</taxon>
        <taxon>Marinobacteraceae</taxon>
        <taxon>Marinobacter</taxon>
    </lineage>
</organism>
<dbReference type="Proteomes" id="UP000469950">
    <property type="component" value="Unassembled WGS sequence"/>
</dbReference>
<reference evidence="1 2" key="1">
    <citation type="submission" date="2019-10" db="EMBL/GenBank/DDBJ databases">
        <title>Draft genome sequence of Marinobacter hydrocarbonoclasticus NCT7M from the microbiome of the marine copepod.</title>
        <authorList>
            <person name="Nuttall R."/>
            <person name="Sharma G."/>
            <person name="Moisander P."/>
        </authorList>
    </citation>
    <scope>NUCLEOTIDE SEQUENCE [LARGE SCALE GENOMIC DNA]</scope>
    <source>
        <strain evidence="1 2">NCT7M</strain>
    </source>
</reference>